<gene>
    <name evidence="4" type="ordered locus">Vdis_0014</name>
</gene>
<dbReference type="GeneID" id="9750926"/>
<dbReference type="RefSeq" id="WP_013335154.1">
    <property type="nucleotide sequence ID" value="NC_014537.1"/>
</dbReference>
<reference evidence="5" key="2">
    <citation type="journal article" date="2010" name="Stand. Genomic Sci.">
        <title>Complete genome sequence of Vulcanisaeta distributa type strain (IC-017T).</title>
        <authorList>
            <person name="Mavromatis K."/>
            <person name="Sikorski J."/>
            <person name="Pabst E."/>
            <person name="Teshima H."/>
            <person name="Lapidus A."/>
            <person name="Lucas S."/>
            <person name="Nolan M."/>
            <person name="Glavina Del Rio T."/>
            <person name="Cheng J."/>
            <person name="Bruce D."/>
            <person name="Goodwin L."/>
            <person name="Pitluck S."/>
            <person name="Liolios K."/>
            <person name="Ivanova N."/>
            <person name="Mikhailova N."/>
            <person name="Pati A."/>
            <person name="Chen A."/>
            <person name="Palaniappan K."/>
            <person name="Land M."/>
            <person name="Hauser L."/>
            <person name="Chang Y."/>
            <person name="Jeffries C."/>
            <person name="Rohde M."/>
            <person name="Spring S."/>
            <person name="Goker M."/>
            <person name="Wirth R."/>
            <person name="Woyke T."/>
            <person name="Bristow J."/>
            <person name="Eisen J."/>
            <person name="Markowitz V."/>
            <person name="Hugenholtz P."/>
            <person name="Klenk H."/>
            <person name="Kyrpides N."/>
        </authorList>
    </citation>
    <scope>NUCLEOTIDE SEQUENCE [LARGE SCALE GENOMIC DNA]</scope>
    <source>
        <strain evidence="5">DSM 14429 / JCM 11212 / NBRC 100878 / IC-017</strain>
    </source>
</reference>
<dbReference type="STRING" id="572478.Vdis_0014"/>
<dbReference type="EMBL" id="CP002100">
    <property type="protein sequence ID" value="ADN49429.1"/>
    <property type="molecule type" value="Genomic_DNA"/>
</dbReference>
<organism evidence="4 5">
    <name type="scientific">Vulcanisaeta distributa (strain DSM 14429 / JCM 11212 / NBRC 100878 / IC-017)</name>
    <dbReference type="NCBI Taxonomy" id="572478"/>
    <lineage>
        <taxon>Archaea</taxon>
        <taxon>Thermoproteota</taxon>
        <taxon>Thermoprotei</taxon>
        <taxon>Thermoproteales</taxon>
        <taxon>Thermoproteaceae</taxon>
        <taxon>Vulcanisaeta</taxon>
    </lineage>
</organism>
<name>E1QRQ4_VULDI</name>
<proteinExistence type="inferred from homology"/>
<evidence type="ECO:0000256" key="1">
    <source>
        <dbReference type="ARBA" id="ARBA00007787"/>
    </source>
</evidence>
<accession>E1QRQ4</accession>
<dbReference type="InterPro" id="IPR012336">
    <property type="entry name" value="Thioredoxin-like_fold"/>
</dbReference>
<evidence type="ECO:0000313" key="5">
    <source>
        <dbReference type="Proteomes" id="UP000006681"/>
    </source>
</evidence>
<evidence type="ECO:0000259" key="3">
    <source>
        <dbReference type="Pfam" id="PF13462"/>
    </source>
</evidence>
<protein>
    <recommendedName>
        <fullName evidence="3">Thioredoxin-like fold domain-containing protein</fullName>
    </recommendedName>
</protein>
<dbReference type="AlphaFoldDB" id="E1QRQ4"/>
<feature type="domain" description="Thioredoxin-like fold" evidence="3">
    <location>
        <begin position="235"/>
        <end position="288"/>
    </location>
</feature>
<keyword evidence="2" id="KW-0472">Membrane</keyword>
<dbReference type="Gene3D" id="3.40.30.10">
    <property type="entry name" value="Glutaredoxin"/>
    <property type="match status" value="1"/>
</dbReference>
<sequence length="308" mass="33674">MSSSTNINRMLLVAVIVLAVALAAVLIYFLAFKTTPTQKTPSSQGSSSSSSQNSASSQLSLATTAFERGVENWLSIECIYSNYGENATLNAVNSIYTIAYNYIYDYEETNNVTYLLLYPIAQYQYIESNYAKCAINESDQGLVNTVLGALSNINTVAYTLNIPGNLLGTPLFIVFDRTNNVTYVLAGASPYVFNAINDAVRGNITVFTYQGQELGYGFRANSTQVSFIDQIISSGLRIGNPSANITVIEFLDPVCPYCALFQVMYGRSLETMINSGYVYYVIQYFPTHVLGYGCSSPTIAQMLGPYCG</sequence>
<keyword evidence="5" id="KW-1185">Reference proteome</keyword>
<feature type="transmembrane region" description="Helical" evidence="2">
    <location>
        <begin position="12"/>
        <end position="32"/>
    </location>
</feature>
<dbReference type="Proteomes" id="UP000006681">
    <property type="component" value="Chromosome"/>
</dbReference>
<evidence type="ECO:0000256" key="2">
    <source>
        <dbReference type="SAM" id="Phobius"/>
    </source>
</evidence>
<evidence type="ECO:0000313" key="4">
    <source>
        <dbReference type="EMBL" id="ADN49429.1"/>
    </source>
</evidence>
<dbReference type="KEGG" id="vdi:Vdis_0014"/>
<dbReference type="Pfam" id="PF13462">
    <property type="entry name" value="Thioredoxin_4"/>
    <property type="match status" value="1"/>
</dbReference>
<reference evidence="4 5" key="1">
    <citation type="journal article" date="2010" name="Stand. Genomic Sci.">
        <title>Complete genome sequence of Vulcanisaeta distributa type strain (IC-017).</title>
        <authorList>
            <person name="Mavromatis K."/>
            <person name="Sikorski J."/>
            <person name="Pabst E."/>
            <person name="Teshima H."/>
            <person name="Lapidus A."/>
            <person name="Lucas S."/>
            <person name="Nolan M."/>
            <person name="Glavina Del Rio T."/>
            <person name="Cheng J.F."/>
            <person name="Bruce D."/>
            <person name="Goodwin L."/>
            <person name="Pitluck S."/>
            <person name="Liolios K."/>
            <person name="Ivanova N."/>
            <person name="Mikhailova N."/>
            <person name="Pati A."/>
            <person name="Chen A."/>
            <person name="Palaniappan K."/>
            <person name="Land M."/>
            <person name="Hauser L."/>
            <person name="Chang Y.J."/>
            <person name="Jeffries C.D."/>
            <person name="Rohde M."/>
            <person name="Spring S."/>
            <person name="Goker M."/>
            <person name="Wirth R."/>
            <person name="Woyke T."/>
            <person name="Bristow J."/>
            <person name="Eisen J.A."/>
            <person name="Markowitz V."/>
            <person name="Hugenholtz P."/>
            <person name="Klenk H.P."/>
            <person name="Kyrpides N.C."/>
        </authorList>
    </citation>
    <scope>NUCLEOTIDE SEQUENCE [LARGE SCALE GENOMIC DNA]</scope>
    <source>
        <strain evidence="5">DSM 14429 / JCM 11212 / NBRC 100878 / IC-017</strain>
    </source>
</reference>
<keyword evidence="2" id="KW-1133">Transmembrane helix</keyword>
<dbReference type="SUPFAM" id="SSF52833">
    <property type="entry name" value="Thioredoxin-like"/>
    <property type="match status" value="1"/>
</dbReference>
<dbReference type="HOGENOM" id="CLU_945344_0_0_2"/>
<keyword evidence="2" id="KW-0812">Transmembrane</keyword>
<dbReference type="eggNOG" id="arCOG02868">
    <property type="taxonomic scope" value="Archaea"/>
</dbReference>
<dbReference type="InterPro" id="IPR036249">
    <property type="entry name" value="Thioredoxin-like_sf"/>
</dbReference>
<comment type="similarity">
    <text evidence="1">Belongs to the glutaredoxin family.</text>
</comment>